<sequence length="113" mass="12342">MGNTDSRGPSQHGMADPVNCSVNNGDSSLSYDRSAGPLRDYRKGDFSFDVVDADGGQQVAVFQIRKSGNVERENVSRPFPAGAIAKRSMDVGSEVCKVKVKKRSDIDLKDYFH</sequence>
<dbReference type="RefSeq" id="XP_012937093.1">
    <property type="nucleotide sequence ID" value="XM_013081639.2"/>
</dbReference>
<evidence type="ECO:0000313" key="2">
    <source>
        <dbReference type="Proteomes" id="UP000694888"/>
    </source>
</evidence>
<feature type="compositionally biased region" description="Polar residues" evidence="1">
    <location>
        <begin position="20"/>
        <end position="31"/>
    </location>
</feature>
<keyword evidence="2" id="KW-1185">Reference proteome</keyword>
<gene>
    <name evidence="3" type="primary">LOC106011554</name>
</gene>
<protein>
    <submittedName>
        <fullName evidence="3">Uncharacterized protein LOC106011554</fullName>
    </submittedName>
</protein>
<dbReference type="GeneID" id="106011554"/>
<evidence type="ECO:0000256" key="1">
    <source>
        <dbReference type="SAM" id="MobiDB-lite"/>
    </source>
</evidence>
<evidence type="ECO:0000313" key="3">
    <source>
        <dbReference type="RefSeq" id="XP_012937093.1"/>
    </source>
</evidence>
<accession>A0ABM0ZYE8</accession>
<name>A0ABM0ZYE8_APLCA</name>
<feature type="region of interest" description="Disordered" evidence="1">
    <location>
        <begin position="1"/>
        <end position="35"/>
    </location>
</feature>
<organism evidence="2 3">
    <name type="scientific">Aplysia californica</name>
    <name type="common">California sea hare</name>
    <dbReference type="NCBI Taxonomy" id="6500"/>
    <lineage>
        <taxon>Eukaryota</taxon>
        <taxon>Metazoa</taxon>
        <taxon>Spiralia</taxon>
        <taxon>Lophotrochozoa</taxon>
        <taxon>Mollusca</taxon>
        <taxon>Gastropoda</taxon>
        <taxon>Heterobranchia</taxon>
        <taxon>Euthyneura</taxon>
        <taxon>Tectipleura</taxon>
        <taxon>Aplysiida</taxon>
        <taxon>Aplysioidea</taxon>
        <taxon>Aplysiidae</taxon>
        <taxon>Aplysia</taxon>
    </lineage>
</organism>
<proteinExistence type="predicted"/>
<reference evidence="3" key="1">
    <citation type="submission" date="2025-08" db="UniProtKB">
        <authorList>
            <consortium name="RefSeq"/>
        </authorList>
    </citation>
    <scope>IDENTIFICATION</scope>
</reference>
<dbReference type="Proteomes" id="UP000694888">
    <property type="component" value="Unplaced"/>
</dbReference>